<dbReference type="VEuPathDB" id="VectorBase:LDEU011435"/>
<dbReference type="Pfam" id="PF00079">
    <property type="entry name" value="Serpin"/>
    <property type="match status" value="1"/>
</dbReference>
<dbReference type="GO" id="GO:0004867">
    <property type="term" value="F:serine-type endopeptidase inhibitor activity"/>
    <property type="evidence" value="ECO:0007669"/>
    <property type="project" value="UniProtKB-KW"/>
</dbReference>
<evidence type="ECO:0000256" key="2">
    <source>
        <dbReference type="ARBA" id="ARBA00022690"/>
    </source>
</evidence>
<evidence type="ECO:0000259" key="7">
    <source>
        <dbReference type="SMART" id="SM00093"/>
    </source>
</evidence>
<keyword evidence="6" id="KW-0732">Signal</keyword>
<feature type="domain" description="Serpin" evidence="7">
    <location>
        <begin position="58"/>
        <end position="405"/>
    </location>
</feature>
<evidence type="ECO:0000256" key="1">
    <source>
        <dbReference type="ARBA" id="ARBA00009500"/>
    </source>
</evidence>
<evidence type="ECO:0000256" key="6">
    <source>
        <dbReference type="SAM" id="SignalP"/>
    </source>
</evidence>
<evidence type="ECO:0000256" key="4">
    <source>
        <dbReference type="ARBA" id="ARBA00023180"/>
    </source>
</evidence>
<evidence type="ECO:0000256" key="5">
    <source>
        <dbReference type="RuleBase" id="RU000411"/>
    </source>
</evidence>
<evidence type="ECO:0000313" key="9">
    <source>
        <dbReference type="Proteomes" id="UP000288716"/>
    </source>
</evidence>
<dbReference type="InterPro" id="IPR042185">
    <property type="entry name" value="Serpin_sf_2"/>
</dbReference>
<comment type="caution">
    <text evidence="8">The sequence shown here is derived from an EMBL/GenBank/DDBJ whole genome shotgun (WGS) entry which is preliminary data.</text>
</comment>
<dbReference type="Gene3D" id="3.30.497.10">
    <property type="entry name" value="Antithrombin, subunit I, domain 2"/>
    <property type="match status" value="1"/>
</dbReference>
<gene>
    <name evidence="8" type="ORF">B4U80_12049</name>
</gene>
<dbReference type="AlphaFoldDB" id="A0A443RZA9"/>
<proteinExistence type="inferred from homology"/>
<dbReference type="Proteomes" id="UP000288716">
    <property type="component" value="Unassembled WGS sequence"/>
</dbReference>
<dbReference type="InterPro" id="IPR042178">
    <property type="entry name" value="Serpin_sf_1"/>
</dbReference>
<dbReference type="PANTHER" id="PTHR11461:SF211">
    <property type="entry name" value="GH10112P-RELATED"/>
    <property type="match status" value="1"/>
</dbReference>
<evidence type="ECO:0000256" key="3">
    <source>
        <dbReference type="ARBA" id="ARBA00022900"/>
    </source>
</evidence>
<dbReference type="SUPFAM" id="SSF56574">
    <property type="entry name" value="Serpins"/>
    <property type="match status" value="1"/>
</dbReference>
<keyword evidence="3" id="KW-0722">Serine protease inhibitor</keyword>
<accession>A0A443RZA9</accession>
<dbReference type="Gene3D" id="2.30.39.10">
    <property type="entry name" value="Alpha-1-antitrypsin, domain 1"/>
    <property type="match status" value="1"/>
</dbReference>
<dbReference type="InterPro" id="IPR000215">
    <property type="entry name" value="Serpin_fam"/>
</dbReference>
<dbReference type="OrthoDB" id="9518664at2759"/>
<dbReference type="SMART" id="SM00093">
    <property type="entry name" value="SERPIN"/>
    <property type="match status" value="1"/>
</dbReference>
<dbReference type="GO" id="GO:0005615">
    <property type="term" value="C:extracellular space"/>
    <property type="evidence" value="ECO:0007669"/>
    <property type="project" value="InterPro"/>
</dbReference>
<comment type="similarity">
    <text evidence="1 5">Belongs to the serpin family.</text>
</comment>
<protein>
    <submittedName>
        <fullName evidence="8">Serpin B3-like protein</fullName>
    </submittedName>
</protein>
<organism evidence="8 9">
    <name type="scientific">Leptotrombidium deliense</name>
    <dbReference type="NCBI Taxonomy" id="299467"/>
    <lineage>
        <taxon>Eukaryota</taxon>
        <taxon>Metazoa</taxon>
        <taxon>Ecdysozoa</taxon>
        <taxon>Arthropoda</taxon>
        <taxon>Chelicerata</taxon>
        <taxon>Arachnida</taxon>
        <taxon>Acari</taxon>
        <taxon>Acariformes</taxon>
        <taxon>Trombidiformes</taxon>
        <taxon>Prostigmata</taxon>
        <taxon>Anystina</taxon>
        <taxon>Parasitengona</taxon>
        <taxon>Trombiculoidea</taxon>
        <taxon>Trombiculidae</taxon>
        <taxon>Leptotrombidium</taxon>
    </lineage>
</organism>
<dbReference type="InterPro" id="IPR023796">
    <property type="entry name" value="Serpin_dom"/>
</dbReference>
<sequence length="408" mass="46231">MFCFILILTLLLQIICVTSKELAKPNSTELVKSNSTEFVMPNSTDINKLSTCSNQFNLDVVKACVNSSEPNCAFDGINVMLSAGSFMNDFGPVERPMFFHAFCYNLAFESLDQVVELFKKNLTKYHNAHTLFAFDQRYNLSGPFWKKLVDYKYIWLKVVDLGKEADVYALEMIEEMKNFTNSEEIESAMKNKLNISKDDKWVVLHASKLEQNFVYPFDESKTANGNFSNIGKENTTVKFMNMKRKLNYTSNDKFSAVVLPLENRHDFLIMCPSNGTDYRNFVANLSHTTVNETMKNMTETVVNVSIPKFKIVSEKTSFNLRSNKDLYQLLTLSKLMGVSNPPDLHITSVLFVNYVEVSEKKVKQVALAGGSGRSVGDVESFVCNRPFVYIVLLDGINMLTGIVDKLPS</sequence>
<keyword evidence="4" id="KW-0325">Glycoprotein</keyword>
<feature type="chain" id="PRO_5018977489" evidence="6">
    <location>
        <begin position="20"/>
        <end position="408"/>
    </location>
</feature>
<dbReference type="EMBL" id="NCKV01016554">
    <property type="protein sequence ID" value="RWS20605.1"/>
    <property type="molecule type" value="Genomic_DNA"/>
</dbReference>
<feature type="signal peptide" evidence="6">
    <location>
        <begin position="1"/>
        <end position="19"/>
    </location>
</feature>
<reference evidence="8 9" key="1">
    <citation type="journal article" date="2018" name="Gigascience">
        <title>Genomes of trombidid mites reveal novel predicted allergens and laterally-transferred genes associated with secondary metabolism.</title>
        <authorList>
            <person name="Dong X."/>
            <person name="Chaisiri K."/>
            <person name="Xia D."/>
            <person name="Armstrong S.D."/>
            <person name="Fang Y."/>
            <person name="Donnelly M.J."/>
            <person name="Kadowaki T."/>
            <person name="McGarry J.W."/>
            <person name="Darby A.C."/>
            <person name="Makepeace B.L."/>
        </authorList>
    </citation>
    <scope>NUCLEOTIDE SEQUENCE [LARGE SCALE GENOMIC DNA]</scope>
    <source>
        <strain evidence="8">UoL-UT</strain>
    </source>
</reference>
<feature type="non-terminal residue" evidence="8">
    <location>
        <position position="408"/>
    </location>
</feature>
<keyword evidence="9" id="KW-1185">Reference proteome</keyword>
<name>A0A443RZA9_9ACAR</name>
<dbReference type="PANTHER" id="PTHR11461">
    <property type="entry name" value="SERINE PROTEASE INHIBITOR, SERPIN"/>
    <property type="match status" value="1"/>
</dbReference>
<keyword evidence="2" id="KW-0646">Protease inhibitor</keyword>
<dbReference type="InterPro" id="IPR036186">
    <property type="entry name" value="Serpin_sf"/>
</dbReference>
<evidence type="ECO:0000313" key="8">
    <source>
        <dbReference type="EMBL" id="RWS20605.1"/>
    </source>
</evidence>